<evidence type="ECO:0000256" key="2">
    <source>
        <dbReference type="ARBA" id="ARBA00023136"/>
    </source>
</evidence>
<keyword evidence="2" id="KW-0472">Membrane</keyword>
<feature type="signal peptide" evidence="4">
    <location>
        <begin position="1"/>
        <end position="23"/>
    </location>
</feature>
<dbReference type="Gene3D" id="3.30.1450.10">
    <property type="match status" value="1"/>
</dbReference>
<dbReference type="GO" id="GO:0019867">
    <property type="term" value="C:outer membrane"/>
    <property type="evidence" value="ECO:0007669"/>
    <property type="project" value="InterPro"/>
</dbReference>
<dbReference type="InterPro" id="IPR037873">
    <property type="entry name" value="BamE-like"/>
</dbReference>
<dbReference type="Pfam" id="PF04355">
    <property type="entry name" value="BamE"/>
    <property type="match status" value="1"/>
</dbReference>
<dbReference type="EMBL" id="LT629785">
    <property type="protein sequence ID" value="SDU11290.1"/>
    <property type="molecule type" value="Genomic_DNA"/>
</dbReference>
<accession>A0A1H2FVI4</accession>
<keyword evidence="8" id="KW-1185">Reference proteome</keyword>
<protein>
    <submittedName>
        <fullName evidence="7">SmpA / OmlA family protein</fullName>
    </submittedName>
</protein>
<keyword evidence="1 4" id="KW-0732">Signal</keyword>
<feature type="domain" description="DUF4124" evidence="6">
    <location>
        <begin position="13"/>
        <end position="61"/>
    </location>
</feature>
<dbReference type="RefSeq" id="WP_090194376.1">
    <property type="nucleotide sequence ID" value="NZ_LT629785.1"/>
</dbReference>
<evidence type="ECO:0000256" key="3">
    <source>
        <dbReference type="SAM" id="MobiDB-lite"/>
    </source>
</evidence>
<dbReference type="Proteomes" id="UP000243232">
    <property type="component" value="Chromosome I"/>
</dbReference>
<feature type="domain" description="Outer membrane protein assembly factor BamE" evidence="5">
    <location>
        <begin position="113"/>
        <end position="166"/>
    </location>
</feature>
<gene>
    <name evidence="7" type="ORF">SAMN05216296_1840</name>
</gene>
<dbReference type="Pfam" id="PF13511">
    <property type="entry name" value="DUF4124"/>
    <property type="match status" value="1"/>
</dbReference>
<feature type="chain" id="PRO_5009274296" evidence="4">
    <location>
        <begin position="24"/>
        <end position="167"/>
    </location>
</feature>
<evidence type="ECO:0000313" key="7">
    <source>
        <dbReference type="EMBL" id="SDU11290.1"/>
    </source>
</evidence>
<proteinExistence type="predicted"/>
<sequence length="167" mass="17982">MHPINGLTCCTLLLLSVAAPLQAASVFRCEDSRGHITYTQQGCPADQQLDIQSADNLPPGADTPVTMAPGITGALKKARKSTPAKDLTIVAEQQDGCGNRVTGAQRRTAIIRQQIRAGMTREDVESALGKPDEKSTANGDTQYIYTTNDGTRRKINFDQNGCVKNKH</sequence>
<organism evidence="7 8">
    <name type="scientific">Pseudomonas pohangensis</name>
    <dbReference type="NCBI Taxonomy" id="364197"/>
    <lineage>
        <taxon>Bacteria</taxon>
        <taxon>Pseudomonadati</taxon>
        <taxon>Pseudomonadota</taxon>
        <taxon>Gammaproteobacteria</taxon>
        <taxon>Pseudomonadales</taxon>
        <taxon>Pseudomonadaceae</taxon>
        <taxon>Pseudomonas</taxon>
    </lineage>
</organism>
<evidence type="ECO:0000256" key="1">
    <source>
        <dbReference type="ARBA" id="ARBA00022729"/>
    </source>
</evidence>
<evidence type="ECO:0000256" key="4">
    <source>
        <dbReference type="SAM" id="SignalP"/>
    </source>
</evidence>
<dbReference type="OrthoDB" id="7031901at2"/>
<dbReference type="InterPro" id="IPR007450">
    <property type="entry name" value="BamE_dom"/>
</dbReference>
<dbReference type="AlphaFoldDB" id="A0A1H2FVI4"/>
<evidence type="ECO:0000313" key="8">
    <source>
        <dbReference type="Proteomes" id="UP000243232"/>
    </source>
</evidence>
<evidence type="ECO:0000259" key="5">
    <source>
        <dbReference type="Pfam" id="PF04355"/>
    </source>
</evidence>
<dbReference type="InterPro" id="IPR025392">
    <property type="entry name" value="DUF4124"/>
</dbReference>
<evidence type="ECO:0000259" key="6">
    <source>
        <dbReference type="Pfam" id="PF13511"/>
    </source>
</evidence>
<reference evidence="8" key="1">
    <citation type="submission" date="2016-10" db="EMBL/GenBank/DDBJ databases">
        <authorList>
            <person name="Varghese N."/>
            <person name="Submissions S."/>
        </authorList>
    </citation>
    <scope>NUCLEOTIDE SEQUENCE [LARGE SCALE GENOMIC DNA]</scope>
    <source>
        <strain evidence="8">DSM 17875</strain>
    </source>
</reference>
<name>A0A1H2FVI4_9PSED</name>
<feature type="compositionally biased region" description="Basic and acidic residues" evidence="3">
    <location>
        <begin position="120"/>
        <end position="135"/>
    </location>
</feature>
<feature type="region of interest" description="Disordered" evidence="3">
    <location>
        <begin position="120"/>
        <end position="144"/>
    </location>
</feature>